<evidence type="ECO:0000313" key="3">
    <source>
        <dbReference type="Proteomes" id="UP000244855"/>
    </source>
</evidence>
<evidence type="ECO:0000313" key="2">
    <source>
        <dbReference type="EMBL" id="PVH93347.1"/>
    </source>
</evidence>
<gene>
    <name evidence="2" type="ORF">DM02DRAFT_508599</name>
</gene>
<reference evidence="2 3" key="1">
    <citation type="journal article" date="2018" name="Sci. Rep.">
        <title>Comparative genomics provides insights into the lifestyle and reveals functional heterogeneity of dark septate endophytic fungi.</title>
        <authorList>
            <person name="Knapp D.G."/>
            <person name="Nemeth J.B."/>
            <person name="Barry K."/>
            <person name="Hainaut M."/>
            <person name="Henrissat B."/>
            <person name="Johnson J."/>
            <person name="Kuo A."/>
            <person name="Lim J.H.P."/>
            <person name="Lipzen A."/>
            <person name="Nolan M."/>
            <person name="Ohm R.A."/>
            <person name="Tamas L."/>
            <person name="Grigoriev I.V."/>
            <person name="Spatafora J.W."/>
            <person name="Nagy L.G."/>
            <person name="Kovacs G.M."/>
        </authorList>
    </citation>
    <scope>NUCLEOTIDE SEQUENCE [LARGE SCALE GENOMIC DNA]</scope>
    <source>
        <strain evidence="2 3">DSE2036</strain>
    </source>
</reference>
<dbReference type="OrthoDB" id="5384519at2759"/>
<organism evidence="2 3">
    <name type="scientific">Periconia macrospinosa</name>
    <dbReference type="NCBI Taxonomy" id="97972"/>
    <lineage>
        <taxon>Eukaryota</taxon>
        <taxon>Fungi</taxon>
        <taxon>Dikarya</taxon>
        <taxon>Ascomycota</taxon>
        <taxon>Pezizomycotina</taxon>
        <taxon>Dothideomycetes</taxon>
        <taxon>Pleosporomycetidae</taxon>
        <taxon>Pleosporales</taxon>
        <taxon>Massarineae</taxon>
        <taxon>Periconiaceae</taxon>
        <taxon>Periconia</taxon>
    </lineage>
</organism>
<accession>A0A2V1D5K4</accession>
<feature type="non-terminal residue" evidence="2">
    <location>
        <position position="138"/>
    </location>
</feature>
<name>A0A2V1D5K4_9PLEO</name>
<keyword evidence="1" id="KW-0732">Signal</keyword>
<feature type="non-terminal residue" evidence="2">
    <location>
        <position position="1"/>
    </location>
</feature>
<dbReference type="AlphaFoldDB" id="A0A2V1D5K4"/>
<dbReference type="Proteomes" id="UP000244855">
    <property type="component" value="Unassembled WGS sequence"/>
</dbReference>
<keyword evidence="3" id="KW-1185">Reference proteome</keyword>
<dbReference type="STRING" id="97972.A0A2V1D5K4"/>
<sequence length="138" mass="15654">VLLLFLKLTWLQVVGQGIFRNIQESRTRAEARKARSRGESPMQQIHKWSSFVSRAVLYRVDPDFEEPRTNSGTAVCVMDEETGAHKVAGFQSFVQETDGGQYYELEEDPFLDMLRLGSVSFYGAFRVPDGLRGGFEIV</sequence>
<dbReference type="EMBL" id="KZ805595">
    <property type="protein sequence ID" value="PVH93347.1"/>
    <property type="molecule type" value="Genomic_DNA"/>
</dbReference>
<feature type="signal peptide" evidence="1">
    <location>
        <begin position="1"/>
        <end position="15"/>
    </location>
</feature>
<proteinExistence type="predicted"/>
<protein>
    <submittedName>
        <fullName evidence="2">Uncharacterized protein</fullName>
    </submittedName>
</protein>
<evidence type="ECO:0000256" key="1">
    <source>
        <dbReference type="SAM" id="SignalP"/>
    </source>
</evidence>
<feature type="chain" id="PRO_5016155552" evidence="1">
    <location>
        <begin position="16"/>
        <end position="138"/>
    </location>
</feature>